<evidence type="ECO:0000256" key="4">
    <source>
        <dbReference type="ARBA" id="ARBA00023136"/>
    </source>
</evidence>
<dbReference type="EMBL" id="OU466863">
    <property type="protein sequence ID" value="CAH2077858.1"/>
    <property type="molecule type" value="Genomic_DNA"/>
</dbReference>
<dbReference type="InterPro" id="IPR039175">
    <property type="entry name" value="TIM22"/>
</dbReference>
<dbReference type="GO" id="GO:0009941">
    <property type="term" value="C:chloroplast envelope"/>
    <property type="evidence" value="ECO:0007669"/>
    <property type="project" value="TreeGrafter"/>
</dbReference>
<feature type="coiled-coil region" evidence="5">
    <location>
        <begin position="674"/>
        <end position="760"/>
    </location>
</feature>
<feature type="region of interest" description="Disordered" evidence="6">
    <location>
        <begin position="79"/>
        <end position="98"/>
    </location>
</feature>
<dbReference type="Proteomes" id="UP000836841">
    <property type="component" value="Chromosome 7"/>
</dbReference>
<dbReference type="PANTHER" id="PTHR14110:SF1">
    <property type="entry name" value="CHLOROPLASTIC IMPORT INNER MEMBRANE TRANSLOCASE SUBUNIT TIM22-2-RELATED"/>
    <property type="match status" value="1"/>
</dbReference>
<dbReference type="GO" id="GO:0042721">
    <property type="term" value="C:TIM22 mitochondrial import inner membrane insertion complex"/>
    <property type="evidence" value="ECO:0007669"/>
    <property type="project" value="InterPro"/>
</dbReference>
<evidence type="ECO:0000256" key="1">
    <source>
        <dbReference type="ARBA" id="ARBA00004141"/>
    </source>
</evidence>
<dbReference type="Pfam" id="PF02466">
    <property type="entry name" value="Tim17"/>
    <property type="match status" value="1"/>
</dbReference>
<sequence>MFKFPTSPAKISENRFLGSLTSSSIRNLLPRSISAKQKPIQNPETKIPRSNDENAIPAIAYSNIQDDDHHSALQFTKQSSQKLFPSATQIPRSDTKDGDIVANFGEPIEEKKTGPNTFSQDKQTLADSPLKVETRSILSRRTYSVPSEITEEDDPLGDQIRELKDELIRTKSDGYKPDKSKSGYFARDSLSQLRVSINKSLLMSCPRKDESEEQEMNADRDDDVLELNKHIEKFHGSYDSLHSSFASVSCCEADSMSEDDICSEDLEKPKHGNHQDFDFEDDDPSHLVNVGFENAASVFSVSSKLPSCILEEPVFSESPKIKNLQKSVAASTKFLSSPRNVSGSSNMKVDQVSPSLSKKLSGPTDSLAASLQRGLQVIDYHQRSSLSKSSSVSFSFGHLALKPCAEADNLDASVQSLRKDKPSEGGLSSILLCLSCRKKVDQEAEATEEACSNDKHLKNMCMEQATKIEELTRLLRKSGDGEDGTEVIKETYETKQVSEESGKKSFDVSEKEALLKEIAELKSKLQPTKSAENLRSSLPLRSIQMRKSIDVTKNAENSEILEKEREMWTEMESEWISLTDDLRMDIDNHRRRAENLEIELNQEKLATEELNDALTRAVLGHSRFIEQYTELQEKYNELGEKHCVMMAGITDVKKAASKAAMNGRHGKRFAKAFSAELSAIRAEKEKERELLKKENKSLRTQLRDTAEAVQAAGELLVRLRESEQALQVTEERFSEVEEEKERLKKQMEQLKSKHKTEIGTMKQYLAESKLPGSALLQPWYKDEQDEEEQISSDHGTGAVSFDDYEDDQAWRAELGRDRKVPSGFEFLAMAADDSSNAINMDGNLDPKANLHSDGDDATNNDSSKALAIPAPAVCFFRFAGDAAGGAVMGSIFGYGSGLFKKKGFKGSFADAGQSAKTFAVLSGIHTLVVCLLKQLRGKDDAINVGVAGCCTGLALSFPGAPQAMLQSCLTFGAFSFILEGLNKRQTALAHSVSLRHQTGNIQDHHRPLPLSLALPIHEEIKGAFSSFCKSLAKPKKI</sequence>
<evidence type="ECO:0000256" key="6">
    <source>
        <dbReference type="SAM" id="MobiDB-lite"/>
    </source>
</evidence>
<name>A0AAU9T4Q4_THLAR</name>
<evidence type="ECO:0000256" key="2">
    <source>
        <dbReference type="ARBA" id="ARBA00022692"/>
    </source>
</evidence>
<comment type="subcellular location">
    <subcellularLocation>
        <location evidence="1">Membrane</location>
        <topology evidence="1">Multi-pass membrane protein</topology>
    </subcellularLocation>
</comment>
<dbReference type="AlphaFoldDB" id="A0AAU9T4Q4"/>
<feature type="region of interest" description="Disordered" evidence="6">
    <location>
        <begin position="109"/>
        <end position="130"/>
    </location>
</feature>
<dbReference type="PANTHER" id="PTHR14110">
    <property type="entry name" value="MITOCHONDRIAL IMPORT INNER MEMBRANE TRANSLOCASE SUBUNIT TIM22"/>
    <property type="match status" value="1"/>
</dbReference>
<feature type="compositionally biased region" description="Polar residues" evidence="6">
    <location>
        <begin position="114"/>
        <end position="126"/>
    </location>
</feature>
<evidence type="ECO:0000313" key="7">
    <source>
        <dbReference type="EMBL" id="CAH2077858.1"/>
    </source>
</evidence>
<evidence type="ECO:0000256" key="5">
    <source>
        <dbReference type="SAM" id="Coils"/>
    </source>
</evidence>
<dbReference type="GO" id="GO:0045039">
    <property type="term" value="P:protein insertion into mitochondrial inner membrane"/>
    <property type="evidence" value="ECO:0007669"/>
    <property type="project" value="InterPro"/>
</dbReference>
<keyword evidence="5" id="KW-0175">Coiled coil</keyword>
<accession>A0AAU9T4Q4</accession>
<keyword evidence="8" id="KW-1185">Reference proteome</keyword>
<keyword evidence="4" id="KW-0472">Membrane</keyword>
<proteinExistence type="predicted"/>
<organism evidence="7 8">
    <name type="scientific">Thlaspi arvense</name>
    <name type="common">Field penny-cress</name>
    <dbReference type="NCBI Taxonomy" id="13288"/>
    <lineage>
        <taxon>Eukaryota</taxon>
        <taxon>Viridiplantae</taxon>
        <taxon>Streptophyta</taxon>
        <taxon>Embryophyta</taxon>
        <taxon>Tracheophyta</taxon>
        <taxon>Spermatophyta</taxon>
        <taxon>Magnoliopsida</taxon>
        <taxon>eudicotyledons</taxon>
        <taxon>Gunneridae</taxon>
        <taxon>Pentapetalae</taxon>
        <taxon>rosids</taxon>
        <taxon>malvids</taxon>
        <taxon>Brassicales</taxon>
        <taxon>Brassicaceae</taxon>
        <taxon>Thlaspideae</taxon>
        <taxon>Thlaspi</taxon>
    </lineage>
</organism>
<dbReference type="GO" id="GO:0045036">
    <property type="term" value="P:protein targeting to chloroplast"/>
    <property type="evidence" value="ECO:0007669"/>
    <property type="project" value="TreeGrafter"/>
</dbReference>
<feature type="coiled-coil region" evidence="5">
    <location>
        <begin position="579"/>
        <end position="641"/>
    </location>
</feature>
<keyword evidence="3" id="KW-1133">Transmembrane helix</keyword>
<keyword evidence="2" id="KW-0812">Transmembrane</keyword>
<evidence type="ECO:0000313" key="8">
    <source>
        <dbReference type="Proteomes" id="UP000836841"/>
    </source>
</evidence>
<feature type="compositionally biased region" description="Polar residues" evidence="6">
    <location>
        <begin position="79"/>
        <end position="92"/>
    </location>
</feature>
<reference evidence="7 8" key="1">
    <citation type="submission" date="2022-03" db="EMBL/GenBank/DDBJ databases">
        <authorList>
            <person name="Nunn A."/>
            <person name="Chopra R."/>
            <person name="Nunn A."/>
            <person name="Contreras Garrido A."/>
        </authorList>
    </citation>
    <scope>NUCLEOTIDE SEQUENCE [LARGE SCALE GENOMIC DNA]</scope>
</reference>
<protein>
    <submittedName>
        <fullName evidence="7">Uncharacterized protein</fullName>
    </submittedName>
</protein>
<dbReference type="GO" id="GO:0008320">
    <property type="term" value="F:protein transmembrane transporter activity"/>
    <property type="evidence" value="ECO:0007669"/>
    <property type="project" value="TreeGrafter"/>
</dbReference>
<evidence type="ECO:0000256" key="3">
    <source>
        <dbReference type="ARBA" id="ARBA00022989"/>
    </source>
</evidence>
<gene>
    <name evidence="7" type="ORF">TAV2_LOCUS24039</name>
</gene>